<dbReference type="Proteomes" id="UP000646579">
    <property type="component" value="Unassembled WGS sequence"/>
</dbReference>
<sequence>MTEVTDATGDGVPIVLPRQLVAETVVEASLDQVWAAVREPTHLRNWFGWEAESLDAEIAHIFIETATVDSDRHSVTFEAYETIADSLELEPTEAGATMVRIVRHNAPAIDWTSGFDELNEGWVSFLQQLRLLLDLHHDEDRQTLYRSGIVAEGESPPSRALGIDALHDKPPGAEFSITLPWGEPLSGTIWHRTAFQTGLWVPALGDGLLIVMDKPKSPRRQEGGGGLLMSCFGLEAETFADLAGRWSAWWTERYTVPSD</sequence>
<gene>
    <name evidence="1" type="ORF">GCM10007989_23310</name>
</gene>
<comment type="caution">
    <text evidence="1">The sequence shown here is derived from an EMBL/GenBank/DDBJ whole genome shotgun (WGS) entry which is preliminary data.</text>
</comment>
<organism evidence="1 2">
    <name type="scientific">Devosia pacifica</name>
    <dbReference type="NCBI Taxonomy" id="1335967"/>
    <lineage>
        <taxon>Bacteria</taxon>
        <taxon>Pseudomonadati</taxon>
        <taxon>Pseudomonadota</taxon>
        <taxon>Alphaproteobacteria</taxon>
        <taxon>Hyphomicrobiales</taxon>
        <taxon>Devosiaceae</taxon>
        <taxon>Devosia</taxon>
    </lineage>
</organism>
<evidence type="ECO:0000313" key="1">
    <source>
        <dbReference type="EMBL" id="GHA26833.1"/>
    </source>
</evidence>
<name>A0A918S6J7_9HYPH</name>
<proteinExistence type="predicted"/>
<reference evidence="1" key="2">
    <citation type="submission" date="2020-09" db="EMBL/GenBank/DDBJ databases">
        <authorList>
            <person name="Sun Q."/>
            <person name="Kim S."/>
        </authorList>
    </citation>
    <scope>NUCLEOTIDE SEQUENCE</scope>
    <source>
        <strain evidence="1">KCTC 32437</strain>
    </source>
</reference>
<dbReference type="AlphaFoldDB" id="A0A918S6J7"/>
<dbReference type="InterPro" id="IPR023393">
    <property type="entry name" value="START-like_dom_sf"/>
</dbReference>
<reference evidence="1" key="1">
    <citation type="journal article" date="2014" name="Int. J. Syst. Evol. Microbiol.">
        <title>Complete genome sequence of Corynebacterium casei LMG S-19264T (=DSM 44701T), isolated from a smear-ripened cheese.</title>
        <authorList>
            <consortium name="US DOE Joint Genome Institute (JGI-PGF)"/>
            <person name="Walter F."/>
            <person name="Albersmeier A."/>
            <person name="Kalinowski J."/>
            <person name="Ruckert C."/>
        </authorList>
    </citation>
    <scope>NUCLEOTIDE SEQUENCE</scope>
    <source>
        <strain evidence="1">KCTC 32437</strain>
    </source>
</reference>
<protein>
    <recommendedName>
        <fullName evidence="3">SRPBCC domain-containing protein</fullName>
    </recommendedName>
</protein>
<dbReference type="SUPFAM" id="SSF55961">
    <property type="entry name" value="Bet v1-like"/>
    <property type="match status" value="1"/>
</dbReference>
<dbReference type="RefSeq" id="WP_189425845.1">
    <property type="nucleotide sequence ID" value="NZ_BMZE01000002.1"/>
</dbReference>
<dbReference type="Gene3D" id="3.30.530.20">
    <property type="match status" value="1"/>
</dbReference>
<dbReference type="EMBL" id="BMZE01000002">
    <property type="protein sequence ID" value="GHA26833.1"/>
    <property type="molecule type" value="Genomic_DNA"/>
</dbReference>
<keyword evidence="2" id="KW-1185">Reference proteome</keyword>
<evidence type="ECO:0000313" key="2">
    <source>
        <dbReference type="Proteomes" id="UP000646579"/>
    </source>
</evidence>
<accession>A0A918S6J7</accession>
<evidence type="ECO:0008006" key="3">
    <source>
        <dbReference type="Google" id="ProtNLM"/>
    </source>
</evidence>